<keyword evidence="1" id="KW-0677">Repeat</keyword>
<keyword evidence="2" id="KW-0802">TPR repeat</keyword>
<reference evidence="3" key="1">
    <citation type="submission" date="2017-07" db="EMBL/GenBank/DDBJ databases">
        <title>The cable genome - Insights into the physiology and evolution of filamentous bacteria capable of sulfide oxidation via long distance electron transfer.</title>
        <authorList>
            <person name="Thorup C."/>
            <person name="Bjerg J.T."/>
            <person name="Schreiber L."/>
            <person name="Nielsen L.P."/>
            <person name="Kjeldsen K.U."/>
            <person name="Boesen T."/>
            <person name="Boggild A."/>
            <person name="Meysman F."/>
            <person name="Geelhoed J."/>
            <person name="Schramm A."/>
        </authorList>
    </citation>
    <scope>NUCLEOTIDE SEQUENCE [LARGE SCALE GENOMIC DNA]</scope>
    <source>
        <strain evidence="3">GS</strain>
    </source>
</reference>
<evidence type="ECO:0000313" key="3">
    <source>
        <dbReference type="EMBL" id="TAA73914.1"/>
    </source>
</evidence>
<keyword evidence="4" id="KW-1185">Reference proteome</keyword>
<dbReference type="Proteomes" id="UP000316238">
    <property type="component" value="Unassembled WGS sequence"/>
</dbReference>
<protein>
    <submittedName>
        <fullName evidence="3">Tetratricopeptide repeat-containing protein</fullName>
    </submittedName>
</protein>
<dbReference type="EMBL" id="NQJD01000049">
    <property type="protein sequence ID" value="TAA73914.1"/>
    <property type="molecule type" value="Genomic_DNA"/>
</dbReference>
<dbReference type="InterPro" id="IPR019734">
    <property type="entry name" value="TPR_rpt"/>
</dbReference>
<dbReference type="Pfam" id="PF13424">
    <property type="entry name" value="TPR_12"/>
    <property type="match status" value="1"/>
</dbReference>
<comment type="caution">
    <text evidence="3">The sequence shown here is derived from an EMBL/GenBank/DDBJ whole genome shotgun (WGS) entry which is preliminary data.</text>
</comment>
<gene>
    <name evidence="3" type="ORF">CDV28_1492</name>
</gene>
<dbReference type="SUPFAM" id="SSF48452">
    <property type="entry name" value="TPR-like"/>
    <property type="match status" value="1"/>
</dbReference>
<dbReference type="AlphaFoldDB" id="A0A521FYT4"/>
<dbReference type="SMART" id="SM00028">
    <property type="entry name" value="TPR"/>
    <property type="match status" value="2"/>
</dbReference>
<organism evidence="3 4">
    <name type="scientific">Candidatus Electronema aureum</name>
    <dbReference type="NCBI Taxonomy" id="2005002"/>
    <lineage>
        <taxon>Bacteria</taxon>
        <taxon>Pseudomonadati</taxon>
        <taxon>Thermodesulfobacteriota</taxon>
        <taxon>Desulfobulbia</taxon>
        <taxon>Desulfobulbales</taxon>
        <taxon>Desulfobulbaceae</taxon>
        <taxon>Candidatus Electronema</taxon>
    </lineage>
</organism>
<sequence length="160" mass="18692">MRRDGFPDDLKTEVLYRKSLAIKEKQDDEHGVALIYHQLGIIAQEQCDFVAAEQWFKKSLAIKEKQDDEHGAASTFNQLGQLLRLQEDYVSAAAWYMKALLIFLRYKDQYRFNLVLENFIGALKAADPETQTLLRQKWQQAELEQIIPLAQLEQKFNEDN</sequence>
<name>A0A521FYT4_9BACT</name>
<dbReference type="PANTHER" id="PTHR45641">
    <property type="entry name" value="TETRATRICOPEPTIDE REPEAT PROTEIN (AFU_ORTHOLOGUE AFUA_6G03870)"/>
    <property type="match status" value="1"/>
</dbReference>
<evidence type="ECO:0000313" key="4">
    <source>
        <dbReference type="Proteomes" id="UP000316238"/>
    </source>
</evidence>
<accession>A0A521FYT4</accession>
<evidence type="ECO:0000256" key="1">
    <source>
        <dbReference type="ARBA" id="ARBA00022737"/>
    </source>
</evidence>
<proteinExistence type="predicted"/>
<dbReference type="PANTHER" id="PTHR45641:SF19">
    <property type="entry name" value="NEPHROCYSTIN-3"/>
    <property type="match status" value="1"/>
</dbReference>
<dbReference type="Gene3D" id="1.25.40.10">
    <property type="entry name" value="Tetratricopeptide repeat domain"/>
    <property type="match status" value="1"/>
</dbReference>
<dbReference type="InterPro" id="IPR011990">
    <property type="entry name" value="TPR-like_helical_dom_sf"/>
</dbReference>
<evidence type="ECO:0000256" key="2">
    <source>
        <dbReference type="ARBA" id="ARBA00022803"/>
    </source>
</evidence>